<feature type="region of interest" description="Disordered" evidence="1">
    <location>
        <begin position="510"/>
        <end position="555"/>
    </location>
</feature>
<feature type="compositionally biased region" description="Low complexity" evidence="1">
    <location>
        <begin position="315"/>
        <end position="330"/>
    </location>
</feature>
<keyword evidence="2" id="KW-0812">Transmembrane</keyword>
<feature type="compositionally biased region" description="Gly residues" evidence="1">
    <location>
        <begin position="390"/>
        <end position="408"/>
    </location>
</feature>
<gene>
    <name evidence="3" type="ORF">DCD74_04455</name>
</gene>
<evidence type="ECO:0000256" key="1">
    <source>
        <dbReference type="SAM" id="MobiDB-lite"/>
    </source>
</evidence>
<organism evidence="3 4">
    <name type="scientific">Solilutibacter oculi</name>
    <dbReference type="NCBI Taxonomy" id="2698682"/>
    <lineage>
        <taxon>Bacteria</taxon>
        <taxon>Pseudomonadati</taxon>
        <taxon>Pseudomonadota</taxon>
        <taxon>Gammaproteobacteria</taxon>
        <taxon>Lysobacterales</taxon>
        <taxon>Lysobacteraceae</taxon>
        <taxon>Solilutibacter</taxon>
    </lineage>
</organism>
<dbReference type="AlphaFoldDB" id="A0A344J4T8"/>
<feature type="compositionally biased region" description="Basic and acidic residues" evidence="1">
    <location>
        <begin position="544"/>
        <end position="555"/>
    </location>
</feature>
<dbReference type="KEGG" id="lue:DCD74_04455"/>
<feature type="region of interest" description="Disordered" evidence="1">
    <location>
        <begin position="265"/>
        <end position="285"/>
    </location>
</feature>
<accession>A0A344J4T8</accession>
<feature type="compositionally biased region" description="Basic and acidic residues" evidence="1">
    <location>
        <begin position="418"/>
        <end position="434"/>
    </location>
</feature>
<dbReference type="Proteomes" id="UP000251842">
    <property type="component" value="Chromosome"/>
</dbReference>
<proteinExistence type="predicted"/>
<sequence length="555" mass="57665">MATREELLALLSSRRRGLSIRPATLGHSEAWSRWLADDSRLQAAQSPEVEVLVGQMAARPLREPPRASAPASRWAQFLALFKQGWGDEGKEPRGLHYGALTASFLLNFLFAALLVWLMYLRFLAAQAPEEETVRIQITGFGTPEMPGGGGEPAQGDVQPASAAAAQASQAASASASTSNPAASAPSPAAPAMPVEADQPLQVSENKVPEQSDFQLPPTREVAIKLPATVPLRTVAVPSESEIPEALPEVRPMAVPTRPQVVQVPVLQPAERELTTPPEPAPQVRIRDVRARASGAALSVPQVDAGSALPTKQGDGDAAASSAQAANGGASRTPSTATPGLPGASGQSPKPGQNAAGSGVGPAQRTAQGGWPSPRRDDDWGAGNSNRAGAATGGDRGNPRGQGGQGGSGLFNPDGSPRLADDSFKPHFPDPYKEGTWLKRPSLGYRGTMFDGIWRPPETLLQEWVRKGVKTIDIPLPGGKVKIRCVVSLLAVGGGCGPIAGKEGVHDQPAVARPPPAVPFKPHLIENQGDLTSPPPAASGTPPAAKEEEAKPATDP</sequence>
<feature type="region of interest" description="Disordered" evidence="1">
    <location>
        <begin position="301"/>
        <end position="434"/>
    </location>
</feature>
<protein>
    <recommendedName>
        <fullName evidence="5">Transmembrane repetitive protein</fullName>
    </recommendedName>
</protein>
<evidence type="ECO:0000313" key="3">
    <source>
        <dbReference type="EMBL" id="AXA84048.1"/>
    </source>
</evidence>
<feature type="compositionally biased region" description="Low complexity" evidence="1">
    <location>
        <begin position="158"/>
        <end position="191"/>
    </location>
</feature>
<keyword evidence="2" id="KW-0472">Membrane</keyword>
<keyword evidence="4" id="KW-1185">Reference proteome</keyword>
<keyword evidence="2" id="KW-1133">Transmembrane helix</keyword>
<reference evidence="4" key="1">
    <citation type="submission" date="2018-05" db="EMBL/GenBank/DDBJ databases">
        <title>Luteimonas pekinense sp. nov., isolated from human Meibomian gland secretions, Beijing, China.</title>
        <authorList>
            <person name="Wen T."/>
            <person name="Bai H."/>
            <person name="Lv H."/>
        </authorList>
    </citation>
    <scope>NUCLEOTIDE SEQUENCE [LARGE SCALE GENOMIC DNA]</scope>
    <source>
        <strain evidence="4">83-4</strain>
    </source>
</reference>
<evidence type="ECO:0000256" key="2">
    <source>
        <dbReference type="SAM" id="Phobius"/>
    </source>
</evidence>
<feature type="transmembrane region" description="Helical" evidence="2">
    <location>
        <begin position="97"/>
        <end position="119"/>
    </location>
</feature>
<dbReference type="OrthoDB" id="6008404at2"/>
<name>A0A344J4T8_9GAMM</name>
<evidence type="ECO:0008006" key="5">
    <source>
        <dbReference type="Google" id="ProtNLM"/>
    </source>
</evidence>
<evidence type="ECO:0000313" key="4">
    <source>
        <dbReference type="Proteomes" id="UP000251842"/>
    </source>
</evidence>
<dbReference type="EMBL" id="CP029556">
    <property type="protein sequence ID" value="AXA84048.1"/>
    <property type="molecule type" value="Genomic_DNA"/>
</dbReference>
<feature type="region of interest" description="Disordered" evidence="1">
    <location>
        <begin position="139"/>
        <end position="192"/>
    </location>
</feature>
<dbReference type="RefSeq" id="WP_112926261.1">
    <property type="nucleotide sequence ID" value="NZ_CP029556.1"/>
</dbReference>